<evidence type="ECO:0000313" key="1">
    <source>
        <dbReference type="EMBL" id="AJT42469.1"/>
    </source>
</evidence>
<dbReference type="STRING" id="1618207.UM93_14955"/>
<accession>A0A0D4C1M7</accession>
<gene>
    <name evidence="1" type="ORF">UM93_14955</name>
</gene>
<keyword evidence="2" id="KW-1185">Reference proteome</keyword>
<reference evidence="1 2" key="1">
    <citation type="journal article" date="2015" name="Genome Announc.">
        <title>Complete Genome Sequencing of Protease-Producing Novel Arthrobacter sp. Strain IHBB 11108 Using PacBio Single-Molecule Real-Time Sequencing Technology.</title>
        <authorList>
            <person name="Kiran S."/>
            <person name="Swarnkar M.K."/>
            <person name="Pal M."/>
            <person name="Thakur R."/>
            <person name="Tewari R."/>
            <person name="Singh A.K."/>
            <person name="Gulati A."/>
        </authorList>
    </citation>
    <scope>NUCLEOTIDE SEQUENCE [LARGE SCALE GENOMIC DNA]</scope>
    <source>
        <strain evidence="1 2">IHBB 11108</strain>
    </source>
</reference>
<name>A0A0D4C1M7_9MICC</name>
<sequence length="287" mass="30103">MAKSTSGQKPHRSVRIAADAVFTSEGMPKPAVQQALSRAVESQRPLVRANLRRMRRRFPHASPAELALKLDRDFVNTVTGSGAAIGATAVIPGIGTLASLGISAGATVMFLEASALYALSIAELHGVHLDDPERAQTAVMAIMLGEEGTSLMQSFAGHALGRGSTPLNNWGVVLGKNVPSTAVKTIGLRIQKMFIKRLMLSHGGAMIGRLVPFGVGAVIGGAGNLLMGRSIVKATKIAFGAPPLVFRGELALPVPAVPSRAIEWRRPLTAIKALPAKLPGTKKAHRD</sequence>
<organism evidence="1 2">
    <name type="scientific">Psychromicrobium lacuslunae</name>
    <dbReference type="NCBI Taxonomy" id="1618207"/>
    <lineage>
        <taxon>Bacteria</taxon>
        <taxon>Bacillati</taxon>
        <taxon>Actinomycetota</taxon>
        <taxon>Actinomycetes</taxon>
        <taxon>Micrococcales</taxon>
        <taxon>Micrococcaceae</taxon>
        <taxon>Psychromicrobium</taxon>
    </lineage>
</organism>
<dbReference type="KEGG" id="ari:UM93_14955"/>
<dbReference type="RefSeq" id="WP_045076332.1">
    <property type="nucleotide sequence ID" value="NZ_CP011005.1"/>
</dbReference>
<evidence type="ECO:0008006" key="3">
    <source>
        <dbReference type="Google" id="ProtNLM"/>
    </source>
</evidence>
<dbReference type="PATRIC" id="fig|1618207.4.peg.3046"/>
<proteinExistence type="predicted"/>
<dbReference type="Proteomes" id="UP000061839">
    <property type="component" value="Chromosome"/>
</dbReference>
<dbReference type="HOGENOM" id="CLU_058821_0_1_11"/>
<protein>
    <recommendedName>
        <fullName evidence="3">Di-and tripeptidase</fullName>
    </recommendedName>
</protein>
<dbReference type="AlphaFoldDB" id="A0A0D4C1M7"/>
<evidence type="ECO:0000313" key="2">
    <source>
        <dbReference type="Proteomes" id="UP000061839"/>
    </source>
</evidence>
<dbReference type="EMBL" id="CP011005">
    <property type="protein sequence ID" value="AJT42469.1"/>
    <property type="molecule type" value="Genomic_DNA"/>
</dbReference>